<sequence length="72" mass="7944">MAAKTKVSATLTPERLRQAQAVTGTSNVSQLLEDALGALIERELEKRWLEANRDDELPGEVPVDLSAVPWEE</sequence>
<dbReference type="InterPro" id="IPR009956">
    <property type="entry name" value="Post-segregation_anti-tox_CcdA"/>
</dbReference>
<gene>
    <name evidence="2" type="ORF">MNVM_26920</name>
</gene>
<proteinExistence type="predicted"/>
<dbReference type="AlphaFoldDB" id="A0A7I7JQU0"/>
<keyword evidence="1" id="KW-1277">Toxin-antitoxin system</keyword>
<dbReference type="EMBL" id="AP022562">
    <property type="protein sequence ID" value="BBX13611.1"/>
    <property type="molecule type" value="Genomic_DNA"/>
</dbReference>
<name>A0A7I7JQU0_9MYCO</name>
<dbReference type="Proteomes" id="UP000466997">
    <property type="component" value="Chromosome"/>
</dbReference>
<evidence type="ECO:0000313" key="2">
    <source>
        <dbReference type="EMBL" id="BBX13611.1"/>
    </source>
</evidence>
<organism evidence="2 3">
    <name type="scientific">Mycobacterium novum</name>
    <dbReference type="NCBI Taxonomy" id="2492438"/>
    <lineage>
        <taxon>Bacteria</taxon>
        <taxon>Bacillati</taxon>
        <taxon>Actinomycetota</taxon>
        <taxon>Actinomycetes</taxon>
        <taxon>Mycobacteriales</taxon>
        <taxon>Mycobacteriaceae</taxon>
        <taxon>Mycobacterium</taxon>
    </lineage>
</organism>
<protein>
    <submittedName>
        <fullName evidence="2">Uncharacterized protein</fullName>
    </submittedName>
</protein>
<evidence type="ECO:0000313" key="3">
    <source>
        <dbReference type="Proteomes" id="UP000466997"/>
    </source>
</evidence>
<evidence type="ECO:0000256" key="1">
    <source>
        <dbReference type="ARBA" id="ARBA00022649"/>
    </source>
</evidence>
<accession>A0A7I7JQU0</accession>
<dbReference type="KEGG" id="mnm:MNVM_26920"/>
<keyword evidence="3" id="KW-1185">Reference proteome</keyword>
<dbReference type="Pfam" id="PF07362">
    <property type="entry name" value="CcdA"/>
    <property type="match status" value="1"/>
</dbReference>
<dbReference type="RefSeq" id="WP_013830308.1">
    <property type="nucleotide sequence ID" value="NZ_AP022562.1"/>
</dbReference>
<reference evidence="2 3" key="1">
    <citation type="journal article" date="2019" name="Emerg. Microbes Infect.">
        <title>Comprehensive subspecies identification of 175 nontuberculous mycobacteria species based on 7547 genomic profiles.</title>
        <authorList>
            <person name="Matsumoto Y."/>
            <person name="Kinjo T."/>
            <person name="Motooka D."/>
            <person name="Nabeya D."/>
            <person name="Jung N."/>
            <person name="Uechi K."/>
            <person name="Horii T."/>
            <person name="Iida T."/>
            <person name="Fujita J."/>
            <person name="Nakamura S."/>
        </authorList>
    </citation>
    <scope>NUCLEOTIDE SEQUENCE [LARGE SCALE GENOMIC DNA]</scope>
    <source>
        <strain evidence="2 3">JCM 6391</strain>
    </source>
</reference>